<keyword evidence="1" id="KW-0805">Transcription regulation</keyword>
<organism evidence="6 7">
    <name type="scientific">Streptomyces mashuensis</name>
    <dbReference type="NCBI Taxonomy" id="33904"/>
    <lineage>
        <taxon>Bacteria</taxon>
        <taxon>Bacillati</taxon>
        <taxon>Actinomycetota</taxon>
        <taxon>Actinomycetes</taxon>
        <taxon>Kitasatosporales</taxon>
        <taxon>Streptomycetaceae</taxon>
        <taxon>Streptomyces</taxon>
    </lineage>
</organism>
<feature type="domain" description="HTH deoR-type" evidence="5">
    <location>
        <begin position="5"/>
        <end position="71"/>
    </location>
</feature>
<name>A0A919EGE7_9ACTN</name>
<dbReference type="InterPro" id="IPR051534">
    <property type="entry name" value="CBASS_pafABC_assoc_protein"/>
</dbReference>
<dbReference type="Proteomes" id="UP000638313">
    <property type="component" value="Unassembled WGS sequence"/>
</dbReference>
<evidence type="ECO:0000313" key="7">
    <source>
        <dbReference type="Proteomes" id="UP000638313"/>
    </source>
</evidence>
<dbReference type="PIRSF" id="PIRSF016838">
    <property type="entry name" value="PafC"/>
    <property type="match status" value="1"/>
</dbReference>
<dbReference type="PROSITE" id="PS00894">
    <property type="entry name" value="HTH_DEOR_1"/>
    <property type="match status" value="1"/>
</dbReference>
<dbReference type="GO" id="GO:0003700">
    <property type="term" value="F:DNA-binding transcription factor activity"/>
    <property type="evidence" value="ECO:0007669"/>
    <property type="project" value="InterPro"/>
</dbReference>
<dbReference type="InterPro" id="IPR011991">
    <property type="entry name" value="ArsR-like_HTH"/>
</dbReference>
<dbReference type="GO" id="GO:0003677">
    <property type="term" value="F:DNA binding"/>
    <property type="evidence" value="ECO:0007669"/>
    <property type="project" value="UniProtKB-KW"/>
</dbReference>
<dbReference type="PROSITE" id="PS52050">
    <property type="entry name" value="WYL"/>
    <property type="match status" value="1"/>
</dbReference>
<evidence type="ECO:0000256" key="3">
    <source>
        <dbReference type="ARBA" id="ARBA00023163"/>
    </source>
</evidence>
<keyword evidence="3" id="KW-0804">Transcription</keyword>
<dbReference type="AlphaFoldDB" id="A0A919EGE7"/>
<evidence type="ECO:0000256" key="4">
    <source>
        <dbReference type="SAM" id="MobiDB-lite"/>
    </source>
</evidence>
<dbReference type="CDD" id="cd00090">
    <property type="entry name" value="HTH_ARSR"/>
    <property type="match status" value="1"/>
</dbReference>
<accession>A0A919EGE7</accession>
<keyword evidence="7" id="KW-1185">Reference proteome</keyword>
<sequence length="344" mass="37481">MTTDLPARMLRLLSLLQTRREWSGTELAERLGVTTRTIRRDIDRLRDLGYPVEGTTGHAGGYRLASGTAMPPLILDDDEAIATAVALRTAAGHLTGMEETSLRALAKLEQVLPTRLRTQVAALQRTTATIGWETRGPRVDPELLGALAAACRDHETVTFDYTTRRGTSTARRAEPHHLVASGGLWYLLAHDTDRNDWRVYRLDRITHPATTRHRFSPRPVPGGDPAAYVADRIATAPARYRATATVHAPAETVRHRTGALPARIHPLDDATCTVDFATDHLPGIAQALAALDADYTLDADPHVTAYLRQTVERARHALDGEPAPGNGTNPVPAHAVSCPSCPRQ</sequence>
<evidence type="ECO:0000256" key="1">
    <source>
        <dbReference type="ARBA" id="ARBA00023015"/>
    </source>
</evidence>
<dbReference type="InterPro" id="IPR028349">
    <property type="entry name" value="PafC-like"/>
</dbReference>
<protein>
    <submittedName>
        <fullName evidence="6">Transcriptional regulator</fullName>
    </submittedName>
</protein>
<dbReference type="SUPFAM" id="SSF46785">
    <property type="entry name" value="Winged helix' DNA-binding domain"/>
    <property type="match status" value="1"/>
</dbReference>
<dbReference type="PROSITE" id="PS51000">
    <property type="entry name" value="HTH_DEOR_2"/>
    <property type="match status" value="1"/>
</dbReference>
<dbReference type="Pfam" id="PF13280">
    <property type="entry name" value="WYL"/>
    <property type="match status" value="1"/>
</dbReference>
<evidence type="ECO:0000313" key="6">
    <source>
        <dbReference type="EMBL" id="GHF70754.1"/>
    </source>
</evidence>
<feature type="region of interest" description="Disordered" evidence="4">
    <location>
        <begin position="318"/>
        <end position="344"/>
    </location>
</feature>
<comment type="caution">
    <text evidence="6">The sequence shown here is derived from an EMBL/GenBank/DDBJ whole genome shotgun (WGS) entry which is preliminary data.</text>
</comment>
<dbReference type="InterPro" id="IPR018356">
    <property type="entry name" value="Tscrpt_reg_HTH_DeoR_CS"/>
</dbReference>
<reference evidence="6" key="1">
    <citation type="journal article" date="2014" name="Int. J. Syst. Evol. Microbiol.">
        <title>Complete genome sequence of Corynebacterium casei LMG S-19264T (=DSM 44701T), isolated from a smear-ripened cheese.</title>
        <authorList>
            <consortium name="US DOE Joint Genome Institute (JGI-PGF)"/>
            <person name="Walter F."/>
            <person name="Albersmeier A."/>
            <person name="Kalinowski J."/>
            <person name="Ruckert C."/>
        </authorList>
    </citation>
    <scope>NUCLEOTIDE SEQUENCE</scope>
    <source>
        <strain evidence="6">JCM 4059</strain>
    </source>
</reference>
<dbReference type="InterPro" id="IPR036388">
    <property type="entry name" value="WH-like_DNA-bd_sf"/>
</dbReference>
<keyword evidence="2" id="KW-0238">DNA-binding</keyword>
<dbReference type="InterPro" id="IPR026881">
    <property type="entry name" value="WYL_dom"/>
</dbReference>
<dbReference type="PANTHER" id="PTHR34580">
    <property type="match status" value="1"/>
</dbReference>
<dbReference type="Pfam" id="PF08279">
    <property type="entry name" value="HTH_11"/>
    <property type="match status" value="1"/>
</dbReference>
<dbReference type="InterPro" id="IPR001034">
    <property type="entry name" value="DeoR_HTH"/>
</dbReference>
<dbReference type="InterPro" id="IPR036390">
    <property type="entry name" value="WH_DNA-bd_sf"/>
</dbReference>
<evidence type="ECO:0000259" key="5">
    <source>
        <dbReference type="PROSITE" id="PS51000"/>
    </source>
</evidence>
<gene>
    <name evidence="6" type="ORF">GCM10010218_60060</name>
</gene>
<evidence type="ECO:0000256" key="2">
    <source>
        <dbReference type="ARBA" id="ARBA00023125"/>
    </source>
</evidence>
<proteinExistence type="predicted"/>
<dbReference type="PANTHER" id="PTHR34580:SF3">
    <property type="entry name" value="PROTEIN PAFB"/>
    <property type="match status" value="1"/>
</dbReference>
<dbReference type="Gene3D" id="1.10.10.10">
    <property type="entry name" value="Winged helix-like DNA-binding domain superfamily/Winged helix DNA-binding domain"/>
    <property type="match status" value="1"/>
</dbReference>
<reference evidence="6" key="2">
    <citation type="submission" date="2020-09" db="EMBL/GenBank/DDBJ databases">
        <authorList>
            <person name="Sun Q."/>
            <person name="Ohkuma M."/>
        </authorList>
    </citation>
    <scope>NUCLEOTIDE SEQUENCE</scope>
    <source>
        <strain evidence="6">JCM 4059</strain>
    </source>
</reference>
<dbReference type="RefSeq" id="WP_190132918.1">
    <property type="nucleotide sequence ID" value="NZ_BNBD01000020.1"/>
</dbReference>
<dbReference type="EMBL" id="BNBD01000020">
    <property type="protein sequence ID" value="GHF70754.1"/>
    <property type="molecule type" value="Genomic_DNA"/>
</dbReference>
<dbReference type="InterPro" id="IPR013196">
    <property type="entry name" value="HTH_11"/>
</dbReference>